<evidence type="ECO:0000256" key="8">
    <source>
        <dbReference type="HAMAP-Rule" id="MF_00772"/>
    </source>
</evidence>
<dbReference type="Pfam" id="PF02870">
    <property type="entry name" value="Methyltransf_1N"/>
    <property type="match status" value="1"/>
</dbReference>
<accession>A0A0M3DL90</accession>
<dbReference type="InterPro" id="IPR036631">
    <property type="entry name" value="MGMT_N_sf"/>
</dbReference>
<dbReference type="PATRIC" id="fig|1629550.3.peg.356"/>
<sequence length="156" mass="17965">MEKLYYGYYKSPIGILRIVVDESSLVALDFNEEKKKQSDEHSYIKEVKNQLDEYFKGTRELFDLNIKINGTDFQNKVWNELTKIPYGETISYKEMATRIGNDKACRAVGNANNKNKISIVIPCHRVVGSNKKLVGYAGGLEKKEWLINHENKVTNE</sequence>
<dbReference type="PANTHER" id="PTHR10815:SF13">
    <property type="entry name" value="METHYLATED-DNA--PROTEIN-CYSTEINE METHYLTRANSFERASE"/>
    <property type="match status" value="1"/>
</dbReference>
<feature type="domain" description="Methylated-DNA-[protein]-cysteine S-methyltransferase DNA binding" evidence="9">
    <location>
        <begin position="72"/>
        <end position="151"/>
    </location>
</feature>
<dbReference type="Gene3D" id="3.30.160.70">
    <property type="entry name" value="Methylated DNA-protein cysteine methyltransferase domain"/>
    <property type="match status" value="1"/>
</dbReference>
<feature type="domain" description="Methylguanine DNA methyltransferase ribonuclease-like" evidence="10">
    <location>
        <begin position="4"/>
        <end position="67"/>
    </location>
</feature>
<evidence type="ECO:0000256" key="4">
    <source>
        <dbReference type="ARBA" id="ARBA00022679"/>
    </source>
</evidence>
<dbReference type="Proteomes" id="UP000034407">
    <property type="component" value="Unassembled WGS sequence"/>
</dbReference>
<keyword evidence="4 8" id="KW-0808">Transferase</keyword>
<comment type="miscellaneous">
    <text evidence="8">This enzyme catalyzes only one turnover and therefore is not strictly catalytic. According to one definition, an enzyme is a biocatalyst that acts repeatedly and over many reaction cycles.</text>
</comment>
<keyword evidence="2 8" id="KW-0963">Cytoplasm</keyword>
<evidence type="ECO:0000259" key="10">
    <source>
        <dbReference type="Pfam" id="PF02870"/>
    </source>
</evidence>
<comment type="caution">
    <text evidence="11">The sequence shown here is derived from an EMBL/GenBank/DDBJ whole genome shotgun (WGS) entry which is preliminary data.</text>
</comment>
<name>A0A0M3DL90_9FIRM</name>
<dbReference type="SUPFAM" id="SSF46767">
    <property type="entry name" value="Methylated DNA-protein cysteine methyltransferase, C-terminal domain"/>
    <property type="match status" value="1"/>
</dbReference>
<keyword evidence="12" id="KW-1185">Reference proteome</keyword>
<comment type="catalytic activity">
    <reaction evidence="1 8">
        <text>a 4-O-methyl-thymidine in DNA + L-cysteinyl-[protein] = a thymidine in DNA + S-methyl-L-cysteinyl-[protein]</text>
        <dbReference type="Rhea" id="RHEA:53428"/>
        <dbReference type="Rhea" id="RHEA-COMP:10131"/>
        <dbReference type="Rhea" id="RHEA-COMP:10132"/>
        <dbReference type="Rhea" id="RHEA-COMP:13555"/>
        <dbReference type="Rhea" id="RHEA-COMP:13556"/>
        <dbReference type="ChEBI" id="CHEBI:29950"/>
        <dbReference type="ChEBI" id="CHEBI:82612"/>
        <dbReference type="ChEBI" id="CHEBI:137386"/>
        <dbReference type="ChEBI" id="CHEBI:137387"/>
        <dbReference type="EC" id="2.1.1.63"/>
    </reaction>
</comment>
<dbReference type="HAMAP" id="MF_00772">
    <property type="entry name" value="OGT"/>
    <property type="match status" value="1"/>
</dbReference>
<dbReference type="RefSeq" id="WP_046822228.1">
    <property type="nucleotide sequence ID" value="NZ_JBCLWQ010000002.1"/>
</dbReference>
<dbReference type="PROSITE" id="PS00374">
    <property type="entry name" value="MGMT"/>
    <property type="match status" value="1"/>
</dbReference>
<evidence type="ECO:0000256" key="6">
    <source>
        <dbReference type="ARBA" id="ARBA00023204"/>
    </source>
</evidence>
<dbReference type="AlphaFoldDB" id="A0A0M3DL90"/>
<dbReference type="InterPro" id="IPR036217">
    <property type="entry name" value="MethylDNA_cys_MeTrfase_DNAb"/>
</dbReference>
<protein>
    <recommendedName>
        <fullName evidence="8">Methylated-DNA--protein-cysteine methyltransferase</fullName>
        <ecNumber evidence="8">2.1.1.63</ecNumber>
    </recommendedName>
    <alternativeName>
        <fullName evidence="8">6-O-methylguanine-DNA methyltransferase</fullName>
        <shortName evidence="8">MGMT</shortName>
    </alternativeName>
    <alternativeName>
        <fullName evidence="8">O-6-methylguanine-DNA-alkyltransferase</fullName>
    </alternativeName>
</protein>
<dbReference type="SUPFAM" id="SSF53155">
    <property type="entry name" value="Methylated DNA-protein cysteine methyltransferase domain"/>
    <property type="match status" value="1"/>
</dbReference>
<dbReference type="PANTHER" id="PTHR10815">
    <property type="entry name" value="METHYLATED-DNA--PROTEIN-CYSTEINE METHYLTRANSFERASE"/>
    <property type="match status" value="1"/>
</dbReference>
<evidence type="ECO:0000256" key="1">
    <source>
        <dbReference type="ARBA" id="ARBA00001286"/>
    </source>
</evidence>
<evidence type="ECO:0000313" key="12">
    <source>
        <dbReference type="Proteomes" id="UP000034407"/>
    </source>
</evidence>
<dbReference type="GO" id="GO:0005737">
    <property type="term" value="C:cytoplasm"/>
    <property type="evidence" value="ECO:0007669"/>
    <property type="project" value="UniProtKB-SubCell"/>
</dbReference>
<organism evidence="11 12">
    <name type="scientific">Paraclostridium benzoelyticum</name>
    <dbReference type="NCBI Taxonomy" id="1629550"/>
    <lineage>
        <taxon>Bacteria</taxon>
        <taxon>Bacillati</taxon>
        <taxon>Bacillota</taxon>
        <taxon>Clostridia</taxon>
        <taxon>Peptostreptococcales</taxon>
        <taxon>Peptostreptococcaceae</taxon>
        <taxon>Paraclostridium</taxon>
    </lineage>
</organism>
<keyword evidence="5 8" id="KW-0227">DNA damage</keyword>
<proteinExistence type="inferred from homology"/>
<dbReference type="Gene3D" id="1.10.10.10">
    <property type="entry name" value="Winged helix-like DNA-binding domain superfamily/Winged helix DNA-binding domain"/>
    <property type="match status" value="1"/>
</dbReference>
<dbReference type="OrthoDB" id="9802228at2"/>
<dbReference type="InterPro" id="IPR036388">
    <property type="entry name" value="WH-like_DNA-bd_sf"/>
</dbReference>
<dbReference type="InterPro" id="IPR001497">
    <property type="entry name" value="MethylDNA_cys_MeTrfase_AS"/>
</dbReference>
<evidence type="ECO:0000256" key="5">
    <source>
        <dbReference type="ARBA" id="ARBA00022763"/>
    </source>
</evidence>
<dbReference type="InterPro" id="IPR008332">
    <property type="entry name" value="MethylG_MeTrfase_N"/>
</dbReference>
<dbReference type="GO" id="GO:0006307">
    <property type="term" value="P:DNA alkylation repair"/>
    <property type="evidence" value="ECO:0007669"/>
    <property type="project" value="UniProtKB-UniRule"/>
</dbReference>
<evidence type="ECO:0000256" key="3">
    <source>
        <dbReference type="ARBA" id="ARBA00022603"/>
    </source>
</evidence>
<dbReference type="GO" id="GO:0003908">
    <property type="term" value="F:methylated-DNA-[protein]-cysteine S-methyltransferase activity"/>
    <property type="evidence" value="ECO:0007669"/>
    <property type="project" value="UniProtKB-UniRule"/>
</dbReference>
<feature type="active site" description="Nucleophile; methyl group acceptor" evidence="8">
    <location>
        <position position="123"/>
    </location>
</feature>
<dbReference type="CDD" id="cd06445">
    <property type="entry name" value="ATase"/>
    <property type="match status" value="1"/>
</dbReference>
<dbReference type="FunFam" id="1.10.10.10:FF:000337">
    <property type="entry name" value="Methylated-DNA--protein-cysteine methyltransferase"/>
    <property type="match status" value="1"/>
</dbReference>
<reference evidence="11 12" key="1">
    <citation type="submission" date="2015-04" db="EMBL/GenBank/DDBJ databases">
        <title>Microcin producing Clostridium sp. JC272T.</title>
        <authorList>
            <person name="Jyothsna T."/>
            <person name="Sasikala C."/>
            <person name="Ramana C."/>
        </authorList>
    </citation>
    <scope>NUCLEOTIDE SEQUENCE [LARGE SCALE GENOMIC DNA]</scope>
    <source>
        <strain evidence="11 12">JC272</strain>
    </source>
</reference>
<dbReference type="EMBL" id="LBBT01000096">
    <property type="protein sequence ID" value="KKY02209.1"/>
    <property type="molecule type" value="Genomic_DNA"/>
</dbReference>
<evidence type="ECO:0000256" key="2">
    <source>
        <dbReference type="ARBA" id="ARBA00022490"/>
    </source>
</evidence>
<dbReference type="GO" id="GO:0032259">
    <property type="term" value="P:methylation"/>
    <property type="evidence" value="ECO:0007669"/>
    <property type="project" value="UniProtKB-KW"/>
</dbReference>
<keyword evidence="6 8" id="KW-0234">DNA repair</keyword>
<dbReference type="Pfam" id="PF01035">
    <property type="entry name" value="DNA_binding_1"/>
    <property type="match status" value="1"/>
</dbReference>
<evidence type="ECO:0000313" key="11">
    <source>
        <dbReference type="EMBL" id="KKY02209.1"/>
    </source>
</evidence>
<comment type="function">
    <text evidence="8">Involved in the cellular defense against the biological effects of O6-methylguanine (O6-MeG) and O4-methylthymine (O4-MeT) in DNA. Repairs the methylated nucleobase in DNA by stoichiometrically transferring the methyl group to a cysteine residue in the enzyme. This is a suicide reaction: the enzyme is irreversibly inactivated.</text>
</comment>
<dbReference type="NCBIfam" id="TIGR00589">
    <property type="entry name" value="ogt"/>
    <property type="match status" value="1"/>
</dbReference>
<gene>
    <name evidence="11" type="ORF">VN21_04410</name>
</gene>
<dbReference type="EC" id="2.1.1.63" evidence="8"/>
<comment type="similarity">
    <text evidence="8">Belongs to the MGMT family.</text>
</comment>
<comment type="catalytic activity">
    <reaction evidence="7 8">
        <text>a 6-O-methyl-2'-deoxyguanosine in DNA + L-cysteinyl-[protein] = S-methyl-L-cysteinyl-[protein] + a 2'-deoxyguanosine in DNA</text>
        <dbReference type="Rhea" id="RHEA:24000"/>
        <dbReference type="Rhea" id="RHEA-COMP:10131"/>
        <dbReference type="Rhea" id="RHEA-COMP:10132"/>
        <dbReference type="Rhea" id="RHEA-COMP:11367"/>
        <dbReference type="Rhea" id="RHEA-COMP:11368"/>
        <dbReference type="ChEBI" id="CHEBI:29950"/>
        <dbReference type="ChEBI" id="CHEBI:82612"/>
        <dbReference type="ChEBI" id="CHEBI:85445"/>
        <dbReference type="ChEBI" id="CHEBI:85448"/>
        <dbReference type="EC" id="2.1.1.63"/>
    </reaction>
</comment>
<comment type="subcellular location">
    <subcellularLocation>
        <location evidence="8">Cytoplasm</location>
    </subcellularLocation>
</comment>
<evidence type="ECO:0000256" key="7">
    <source>
        <dbReference type="ARBA" id="ARBA00049348"/>
    </source>
</evidence>
<keyword evidence="3 8" id="KW-0489">Methyltransferase</keyword>
<dbReference type="InterPro" id="IPR023546">
    <property type="entry name" value="MGMT"/>
</dbReference>
<dbReference type="InterPro" id="IPR014048">
    <property type="entry name" value="MethylDNA_cys_MeTrfase_DNA-bd"/>
</dbReference>
<evidence type="ECO:0000259" key="9">
    <source>
        <dbReference type="Pfam" id="PF01035"/>
    </source>
</evidence>